<reference evidence="1" key="2">
    <citation type="journal article" date="2015" name="Fish Shellfish Immunol.">
        <title>Early steps in the European eel (Anguilla anguilla)-Vibrio vulnificus interaction in the gills: Role of the RtxA13 toxin.</title>
        <authorList>
            <person name="Callol A."/>
            <person name="Pajuelo D."/>
            <person name="Ebbesson L."/>
            <person name="Teles M."/>
            <person name="MacKenzie S."/>
            <person name="Amaro C."/>
        </authorList>
    </citation>
    <scope>NUCLEOTIDE SEQUENCE</scope>
</reference>
<proteinExistence type="predicted"/>
<dbReference type="AlphaFoldDB" id="A0A0E9VZ98"/>
<evidence type="ECO:0000313" key="1">
    <source>
        <dbReference type="EMBL" id="JAH82640.1"/>
    </source>
</evidence>
<accession>A0A0E9VZ98</accession>
<dbReference type="EMBL" id="GBXM01025937">
    <property type="protein sequence ID" value="JAH82640.1"/>
    <property type="molecule type" value="Transcribed_RNA"/>
</dbReference>
<name>A0A0E9VZ98_ANGAN</name>
<organism evidence="1">
    <name type="scientific">Anguilla anguilla</name>
    <name type="common">European freshwater eel</name>
    <name type="synonym">Muraena anguilla</name>
    <dbReference type="NCBI Taxonomy" id="7936"/>
    <lineage>
        <taxon>Eukaryota</taxon>
        <taxon>Metazoa</taxon>
        <taxon>Chordata</taxon>
        <taxon>Craniata</taxon>
        <taxon>Vertebrata</taxon>
        <taxon>Euteleostomi</taxon>
        <taxon>Actinopterygii</taxon>
        <taxon>Neopterygii</taxon>
        <taxon>Teleostei</taxon>
        <taxon>Anguilliformes</taxon>
        <taxon>Anguillidae</taxon>
        <taxon>Anguilla</taxon>
    </lineage>
</organism>
<protein>
    <submittedName>
        <fullName evidence="1">Uncharacterized protein</fullName>
    </submittedName>
</protein>
<reference evidence="1" key="1">
    <citation type="submission" date="2014-11" db="EMBL/GenBank/DDBJ databases">
        <authorList>
            <person name="Amaro Gonzalez C."/>
        </authorList>
    </citation>
    <scope>NUCLEOTIDE SEQUENCE</scope>
</reference>
<sequence>MSKYVHVLDFFVNGSGTTLQMAVFHTIVLYVSAL</sequence>